<evidence type="ECO:0000256" key="1">
    <source>
        <dbReference type="ARBA" id="ARBA00008666"/>
    </source>
</evidence>
<dbReference type="AlphaFoldDB" id="A0A7S1EW75"/>
<comment type="similarity">
    <text evidence="1">Belongs to the FAM227 family.</text>
</comment>
<dbReference type="InterPro" id="IPR029417">
    <property type="entry name" value="FAM227"/>
</dbReference>
<protein>
    <submittedName>
        <fullName evidence="2">Uncharacterized protein</fullName>
    </submittedName>
</protein>
<dbReference type="EMBL" id="HBFQ01004593">
    <property type="protein sequence ID" value="CAD8828832.1"/>
    <property type="molecule type" value="Transcribed_RNA"/>
</dbReference>
<reference evidence="2" key="1">
    <citation type="submission" date="2021-01" db="EMBL/GenBank/DDBJ databases">
        <authorList>
            <person name="Corre E."/>
            <person name="Pelletier E."/>
            <person name="Niang G."/>
            <person name="Scheremetjew M."/>
            <person name="Finn R."/>
            <person name="Kale V."/>
            <person name="Holt S."/>
            <person name="Cochrane G."/>
            <person name="Meng A."/>
            <person name="Brown T."/>
            <person name="Cohen L."/>
        </authorList>
    </citation>
    <scope>NUCLEOTIDE SEQUENCE</scope>
</reference>
<organism evidence="2">
    <name type="scientific">Noctiluca scintillans</name>
    <name type="common">Sea sparkle</name>
    <name type="synonym">Red tide dinoflagellate</name>
    <dbReference type="NCBI Taxonomy" id="2966"/>
    <lineage>
        <taxon>Eukaryota</taxon>
        <taxon>Sar</taxon>
        <taxon>Alveolata</taxon>
        <taxon>Dinophyceae</taxon>
        <taxon>Noctilucales</taxon>
        <taxon>Noctilucaceae</taxon>
        <taxon>Noctiluca</taxon>
    </lineage>
</organism>
<sequence>MGRSRSALASSRHHDALSFLTEVLDSDTQAAADEEPTTLLPAKCVYSVHDAALPHVEAGESLSIGLAAPLPPTIPIDQVMKNIKQNLVIGAWSEHARDMWFDDFMSAPSRAVVSDTFWYCIMWYFMPGQHTEREKDFFDRISLNFVALFRSVSPKRKDFFFRGYADAVSQAVLYSLFLAYPKSRIHFTEKFRKDLITRISYWTTGICPEFVNVAHWKLNLGGGDVLQSCPLGSTPPERGPDMHATPLAHKAPRLVRHLHYSPLVSHFLRSRKYSSVNLVRPTRMTTTLAEERGKLMDVKHGMLLDRARGAREFCDSVMSDYGQLCAESLAQQRQGQAEAQRTRKKLEVRQKEVMRSPHKYASYLVSLNVLQAVPTG</sequence>
<dbReference type="Pfam" id="PF14922">
    <property type="entry name" value="FWWh"/>
    <property type="match status" value="1"/>
</dbReference>
<gene>
    <name evidence="2" type="ORF">NSCI0253_LOCUS3178</name>
</gene>
<evidence type="ECO:0000313" key="2">
    <source>
        <dbReference type="EMBL" id="CAD8828832.1"/>
    </source>
</evidence>
<name>A0A7S1EW75_NOCSC</name>
<dbReference type="PANTHER" id="PTHR33560:SF1">
    <property type="entry name" value="PROTEIN FAM227A"/>
    <property type="match status" value="1"/>
</dbReference>
<dbReference type="PANTHER" id="PTHR33560">
    <property type="entry name" value="PROTEIN FAM227B"/>
    <property type="match status" value="1"/>
</dbReference>
<proteinExistence type="inferred from homology"/>
<accession>A0A7S1EW75</accession>